<organism evidence="1 2">
    <name type="scientific">Pseudomyxococcus hansupus</name>
    <dbReference type="NCBI Taxonomy" id="1297742"/>
    <lineage>
        <taxon>Bacteria</taxon>
        <taxon>Pseudomonadati</taxon>
        <taxon>Myxococcota</taxon>
        <taxon>Myxococcia</taxon>
        <taxon>Myxococcales</taxon>
        <taxon>Cystobacterineae</taxon>
        <taxon>Myxococcaceae</taxon>
        <taxon>Pseudomyxococcus</taxon>
    </lineage>
</organism>
<evidence type="ECO:0000313" key="1">
    <source>
        <dbReference type="EMBL" id="AKQ70145.1"/>
    </source>
</evidence>
<name>A0A0H4X995_9BACT</name>
<proteinExistence type="predicted"/>
<dbReference type="KEGG" id="mym:A176_007057"/>
<accession>A0A0H4X995</accession>
<dbReference type="RefSeq" id="WP_002640379.1">
    <property type="nucleotide sequence ID" value="NZ_CP012109.1"/>
</dbReference>
<reference evidence="1 2" key="1">
    <citation type="journal article" date="2016" name="PLoS ONE">
        <title>Complete Genome Sequence and Comparative Genomics of a Novel Myxobacterium Myxococcus hansupus.</title>
        <authorList>
            <person name="Sharma G."/>
            <person name="Narwani T."/>
            <person name="Subramanian S."/>
        </authorList>
    </citation>
    <scope>NUCLEOTIDE SEQUENCE [LARGE SCALE GENOMIC DNA]</scope>
    <source>
        <strain evidence="2">mixupus</strain>
    </source>
</reference>
<evidence type="ECO:0000313" key="2">
    <source>
        <dbReference type="Proteomes" id="UP000009026"/>
    </source>
</evidence>
<dbReference type="AlphaFoldDB" id="A0A0H4X995"/>
<dbReference type="PATRIC" id="fig|1297742.4.peg.7168"/>
<sequence>MTAETFHALQQVLERLGDPALREPPSDEGLVARHLVPQHGLELEYAWDERSRTLTLLGLARVPLSP</sequence>
<gene>
    <name evidence="1" type="ORF">A176_007057</name>
</gene>
<dbReference type="STRING" id="1297742.A176_007057"/>
<dbReference type="OrthoDB" id="5383198at2"/>
<protein>
    <submittedName>
        <fullName evidence="1">Uncharacterized protein</fullName>
    </submittedName>
</protein>
<dbReference type="Proteomes" id="UP000009026">
    <property type="component" value="Chromosome"/>
</dbReference>
<keyword evidence="2" id="KW-1185">Reference proteome</keyword>
<dbReference type="EMBL" id="CP012109">
    <property type="protein sequence ID" value="AKQ70145.1"/>
    <property type="molecule type" value="Genomic_DNA"/>
</dbReference>